<evidence type="ECO:0000313" key="2">
    <source>
        <dbReference type="EMBL" id="RKO90211.1"/>
    </source>
</evidence>
<organism evidence="2 3">
    <name type="scientific">Blyttiomyces helicus</name>
    <dbReference type="NCBI Taxonomy" id="388810"/>
    <lineage>
        <taxon>Eukaryota</taxon>
        <taxon>Fungi</taxon>
        <taxon>Fungi incertae sedis</taxon>
        <taxon>Chytridiomycota</taxon>
        <taxon>Chytridiomycota incertae sedis</taxon>
        <taxon>Chytridiomycetes</taxon>
        <taxon>Chytridiomycetes incertae sedis</taxon>
        <taxon>Blyttiomyces</taxon>
    </lineage>
</organism>
<evidence type="ECO:0000313" key="3">
    <source>
        <dbReference type="Proteomes" id="UP000269721"/>
    </source>
</evidence>
<proteinExistence type="predicted"/>
<name>A0A4P9WC37_9FUNG</name>
<dbReference type="AlphaFoldDB" id="A0A4P9WC37"/>
<dbReference type="Proteomes" id="UP000269721">
    <property type="component" value="Unassembled WGS sequence"/>
</dbReference>
<dbReference type="EMBL" id="KZ995672">
    <property type="protein sequence ID" value="RKO90211.1"/>
    <property type="molecule type" value="Genomic_DNA"/>
</dbReference>
<feature type="region of interest" description="Disordered" evidence="1">
    <location>
        <begin position="107"/>
        <end position="151"/>
    </location>
</feature>
<gene>
    <name evidence="2" type="ORF">BDK51DRAFT_28627</name>
</gene>
<reference evidence="3" key="1">
    <citation type="journal article" date="2018" name="Nat. Microbiol.">
        <title>Leveraging single-cell genomics to expand the fungal tree of life.</title>
        <authorList>
            <person name="Ahrendt S.R."/>
            <person name="Quandt C.A."/>
            <person name="Ciobanu D."/>
            <person name="Clum A."/>
            <person name="Salamov A."/>
            <person name="Andreopoulos B."/>
            <person name="Cheng J.F."/>
            <person name="Woyke T."/>
            <person name="Pelin A."/>
            <person name="Henrissat B."/>
            <person name="Reynolds N.K."/>
            <person name="Benny G.L."/>
            <person name="Smith M.E."/>
            <person name="James T.Y."/>
            <person name="Grigoriev I.V."/>
        </authorList>
    </citation>
    <scope>NUCLEOTIDE SEQUENCE [LARGE SCALE GENOMIC DNA]</scope>
</reference>
<evidence type="ECO:0000256" key="1">
    <source>
        <dbReference type="SAM" id="MobiDB-lite"/>
    </source>
</evidence>
<feature type="compositionally biased region" description="Pro residues" evidence="1">
    <location>
        <begin position="133"/>
        <end position="145"/>
    </location>
</feature>
<accession>A0A4P9WC37</accession>
<sequence length="217" mass="24046">MAHNGPTDEYGLQIWAGVTAELVQLGTLPLRNQHQNWGTRKYLPPVLVSSWRKRATIFKGKRHFPKFASTLLAAFGVAPQPPSTTVRPRPLSALCLPVTSSLHPPEPLASCHQTDKLPPPSRRPPHAICSCPASPPSPTPQPPSPTSRSSLKLTMPFVPEREALLLYVERLICFLFLEDDKDKLDKLGKLYKLVVSSHFLYSQSPGSETQMQSLRAL</sequence>
<protein>
    <submittedName>
        <fullName evidence="2">Uncharacterized protein</fullName>
    </submittedName>
</protein>
<keyword evidence="3" id="KW-1185">Reference proteome</keyword>